<dbReference type="InterPro" id="IPR016155">
    <property type="entry name" value="Mopterin_synth/thiamin_S_b"/>
</dbReference>
<proteinExistence type="inferred from homology"/>
<comment type="similarity">
    <text evidence="1 2">Belongs to the UPF0125 (RnfH) family.</text>
</comment>
<name>A0A9E8KP01_9ALTE</name>
<dbReference type="Pfam" id="PF03658">
    <property type="entry name" value="Ub-RnfH"/>
    <property type="match status" value="1"/>
</dbReference>
<dbReference type="KEGG" id="asem:NNL22_14520"/>
<protein>
    <recommendedName>
        <fullName evidence="2">UPF0125 protein NNL22_14520</fullName>
    </recommendedName>
</protein>
<evidence type="ECO:0000313" key="3">
    <source>
        <dbReference type="EMBL" id="UZW74224.1"/>
    </source>
</evidence>
<dbReference type="Proteomes" id="UP001164472">
    <property type="component" value="Chromosome"/>
</dbReference>
<dbReference type="NCBIfam" id="NF002490">
    <property type="entry name" value="PRK01777.1"/>
    <property type="match status" value="1"/>
</dbReference>
<dbReference type="Gene3D" id="3.10.20.280">
    <property type="entry name" value="RnfH-like"/>
    <property type="match status" value="1"/>
</dbReference>
<evidence type="ECO:0000256" key="2">
    <source>
        <dbReference type="HAMAP-Rule" id="MF_00460"/>
    </source>
</evidence>
<gene>
    <name evidence="3" type="ORF">NNL22_14520</name>
</gene>
<keyword evidence="4" id="KW-1185">Reference proteome</keyword>
<dbReference type="RefSeq" id="WP_251811175.1">
    <property type="nucleotide sequence ID" value="NZ_CP101527.1"/>
</dbReference>
<reference evidence="3" key="1">
    <citation type="submission" date="2022-07" db="EMBL/GenBank/DDBJ databases">
        <title>Alkalimarinus sp. nov., isolated from gut of a Alitta virens.</title>
        <authorList>
            <person name="Yang A.I."/>
            <person name="Shin N.-R."/>
        </authorList>
    </citation>
    <scope>NUCLEOTIDE SEQUENCE</scope>
    <source>
        <strain evidence="3">FA028</strain>
    </source>
</reference>
<dbReference type="SUPFAM" id="SSF54285">
    <property type="entry name" value="MoaD/ThiS"/>
    <property type="match status" value="1"/>
</dbReference>
<organism evidence="3 4">
    <name type="scientific">Alkalimarinus sediminis</name>
    <dbReference type="NCBI Taxonomy" id="1632866"/>
    <lineage>
        <taxon>Bacteria</taxon>
        <taxon>Pseudomonadati</taxon>
        <taxon>Pseudomonadota</taxon>
        <taxon>Gammaproteobacteria</taxon>
        <taxon>Alteromonadales</taxon>
        <taxon>Alteromonadaceae</taxon>
        <taxon>Alkalimarinus</taxon>
    </lineage>
</organism>
<dbReference type="InterPro" id="IPR005346">
    <property type="entry name" value="RnfH"/>
</dbReference>
<accession>A0A9E8KP01</accession>
<evidence type="ECO:0000256" key="1">
    <source>
        <dbReference type="ARBA" id="ARBA00010645"/>
    </source>
</evidence>
<sequence>MGVNKVKVEVAYATPEEQKIVVVDVLPGTSMYDAVVQSGIANMFPQIDIDADKMGIFGKAVKNPKDHELREGDRVEIYRPLIIDPKQARLNRAAKK</sequence>
<dbReference type="PANTHER" id="PTHR37483:SF1">
    <property type="entry name" value="UPF0125 PROTEIN RATB"/>
    <property type="match status" value="1"/>
</dbReference>
<evidence type="ECO:0000313" key="4">
    <source>
        <dbReference type="Proteomes" id="UP001164472"/>
    </source>
</evidence>
<dbReference type="AlphaFoldDB" id="A0A9E8KP01"/>
<dbReference type="HAMAP" id="MF_00460">
    <property type="entry name" value="UPF0125_RnfH"/>
    <property type="match status" value="1"/>
</dbReference>
<dbReference type="PANTHER" id="PTHR37483">
    <property type="entry name" value="UPF0125 PROTEIN RATB"/>
    <property type="match status" value="1"/>
</dbReference>
<dbReference type="InterPro" id="IPR037021">
    <property type="entry name" value="RnfH_sf"/>
</dbReference>
<dbReference type="EMBL" id="CP101527">
    <property type="protein sequence ID" value="UZW74224.1"/>
    <property type="molecule type" value="Genomic_DNA"/>
</dbReference>